<keyword evidence="4 5" id="KW-0326">Glycosidase</keyword>
<evidence type="ECO:0000256" key="1">
    <source>
        <dbReference type="ARBA" id="ARBA00001255"/>
    </source>
</evidence>
<dbReference type="PANTHER" id="PTHR43053:SF3">
    <property type="entry name" value="ALPHA-GALACTOSIDASE C-RELATED"/>
    <property type="match status" value="1"/>
</dbReference>
<dbReference type="Proteomes" id="UP000759273">
    <property type="component" value="Unassembled WGS sequence"/>
</dbReference>
<name>A0A943DES0_9FIRM</name>
<sequence>MSRQFHTAIRRHLLRRPWADPQTPRPVLINSWEACYFTFDEQRLLQLARAAKQADIDLFVLDDGWFQGRNDDSTSLGDWVADPTRLPEGLQGLCKKINDIGLDFCLWVEPEAISPDSDLYRTHPDWTLQIPHRETVAIRRQYTLDFSRLEVVDGIWAQLQAVLDSCPIRYLKWDMNRSLANVYSAALPAARQGEVYHRYVLGVYELQRRLTEAYPDLLLENCAGGGARFDCGMLYFSPQIWCSDNTDARARMSIQYGTGLFY</sequence>
<evidence type="ECO:0000256" key="4">
    <source>
        <dbReference type="ARBA" id="ARBA00023295"/>
    </source>
</evidence>
<comment type="caution">
    <text evidence="5">The sequence shown here is derived from an EMBL/GenBank/DDBJ whole genome shotgun (WGS) entry which is preliminary data.</text>
</comment>
<evidence type="ECO:0000313" key="6">
    <source>
        <dbReference type="Proteomes" id="UP000759273"/>
    </source>
</evidence>
<dbReference type="AlphaFoldDB" id="A0A943DES0"/>
<dbReference type="EMBL" id="JAGZGG010000044">
    <property type="protein sequence ID" value="MBS5333519.1"/>
    <property type="molecule type" value="Genomic_DNA"/>
</dbReference>
<evidence type="ECO:0000256" key="3">
    <source>
        <dbReference type="ARBA" id="ARBA00022801"/>
    </source>
</evidence>
<keyword evidence="3 5" id="KW-0378">Hydrolase</keyword>
<reference evidence="5" key="1">
    <citation type="submission" date="2021-02" db="EMBL/GenBank/DDBJ databases">
        <title>Infant gut strain persistence is associated with maternal origin, phylogeny, and functional potential including surface adhesion and iron acquisition.</title>
        <authorList>
            <person name="Lou Y.C."/>
        </authorList>
    </citation>
    <scope>NUCLEOTIDE SEQUENCE</scope>
    <source>
        <strain evidence="5">L3_101_000M1_dasL3_101_000M1_concoct_87</strain>
    </source>
</reference>
<evidence type="ECO:0000313" key="5">
    <source>
        <dbReference type="EMBL" id="MBS5333519.1"/>
    </source>
</evidence>
<dbReference type="PANTHER" id="PTHR43053">
    <property type="entry name" value="GLYCOSIDASE FAMILY 31"/>
    <property type="match status" value="1"/>
</dbReference>
<dbReference type="Pfam" id="PF02065">
    <property type="entry name" value="Melibiase"/>
    <property type="match status" value="1"/>
</dbReference>
<organism evidence="5 6">
    <name type="scientific">Subdoligranulum variabile</name>
    <dbReference type="NCBI Taxonomy" id="214851"/>
    <lineage>
        <taxon>Bacteria</taxon>
        <taxon>Bacillati</taxon>
        <taxon>Bacillota</taxon>
        <taxon>Clostridia</taxon>
        <taxon>Eubacteriales</taxon>
        <taxon>Oscillospiraceae</taxon>
        <taxon>Subdoligranulum</taxon>
    </lineage>
</organism>
<dbReference type="InterPro" id="IPR017853">
    <property type="entry name" value="GH"/>
</dbReference>
<protein>
    <recommendedName>
        <fullName evidence="2">alpha-galactosidase</fullName>
        <ecNumber evidence="2">3.2.1.22</ecNumber>
    </recommendedName>
</protein>
<dbReference type="Gene3D" id="3.20.20.70">
    <property type="entry name" value="Aldolase class I"/>
    <property type="match status" value="1"/>
</dbReference>
<dbReference type="InterPro" id="IPR013785">
    <property type="entry name" value="Aldolase_TIM"/>
</dbReference>
<dbReference type="SUPFAM" id="SSF51445">
    <property type="entry name" value="(Trans)glycosidases"/>
    <property type="match status" value="1"/>
</dbReference>
<dbReference type="CDD" id="cd14791">
    <property type="entry name" value="GH36"/>
    <property type="match status" value="1"/>
</dbReference>
<dbReference type="InterPro" id="IPR002252">
    <property type="entry name" value="Glyco_hydro_36"/>
</dbReference>
<dbReference type="GO" id="GO:0016052">
    <property type="term" value="P:carbohydrate catabolic process"/>
    <property type="evidence" value="ECO:0007669"/>
    <property type="project" value="InterPro"/>
</dbReference>
<dbReference type="GO" id="GO:0004557">
    <property type="term" value="F:alpha-galactosidase activity"/>
    <property type="evidence" value="ECO:0007669"/>
    <property type="project" value="UniProtKB-EC"/>
</dbReference>
<dbReference type="InterPro" id="IPR050985">
    <property type="entry name" value="Alpha-glycosidase_related"/>
</dbReference>
<dbReference type="PRINTS" id="PR00743">
    <property type="entry name" value="GLHYDRLASE36"/>
</dbReference>
<proteinExistence type="predicted"/>
<dbReference type="FunFam" id="3.20.20.70:FF:000118">
    <property type="entry name" value="Alpha-galactosidase"/>
    <property type="match status" value="1"/>
</dbReference>
<evidence type="ECO:0000256" key="2">
    <source>
        <dbReference type="ARBA" id="ARBA00012755"/>
    </source>
</evidence>
<dbReference type="EC" id="3.2.1.22" evidence="2"/>
<gene>
    <name evidence="5" type="ORF">KHY36_13450</name>
</gene>
<accession>A0A943DES0</accession>
<comment type="catalytic activity">
    <reaction evidence="1">
        <text>Hydrolysis of terminal, non-reducing alpha-D-galactose residues in alpha-D-galactosides, including galactose oligosaccharides, galactomannans and galactolipids.</text>
        <dbReference type="EC" id="3.2.1.22"/>
    </reaction>
</comment>